<evidence type="ECO:0000313" key="3">
    <source>
        <dbReference type="Proteomes" id="UP000237347"/>
    </source>
</evidence>
<organism evidence="2 3">
    <name type="scientific">Quercus suber</name>
    <name type="common">Cork oak</name>
    <dbReference type="NCBI Taxonomy" id="58331"/>
    <lineage>
        <taxon>Eukaryota</taxon>
        <taxon>Viridiplantae</taxon>
        <taxon>Streptophyta</taxon>
        <taxon>Embryophyta</taxon>
        <taxon>Tracheophyta</taxon>
        <taxon>Spermatophyta</taxon>
        <taxon>Magnoliopsida</taxon>
        <taxon>eudicotyledons</taxon>
        <taxon>Gunneridae</taxon>
        <taxon>Pentapetalae</taxon>
        <taxon>rosids</taxon>
        <taxon>fabids</taxon>
        <taxon>Fagales</taxon>
        <taxon>Fagaceae</taxon>
        <taxon>Quercus</taxon>
    </lineage>
</organism>
<sequence length="192" mass="20342">MVRTDAHNFGERSKVINTADNNSGVPTDVENPKGSKMKPAGGGSDATNGAQGHKLFPANCGTCFEFVKFGSKAMLNMENMQTPCSGSTVIRKIEEKKQKHTWAVQIMNELLQSTSTYEYDDAAGTSPMAVTDSDPTKPYAVSTDGGTVNFAGEGSTLDPEALTTDTVGTKPEEKNRVIGGTDNTDQGINRAG</sequence>
<evidence type="ECO:0000256" key="1">
    <source>
        <dbReference type="SAM" id="MobiDB-lite"/>
    </source>
</evidence>
<dbReference type="AlphaFoldDB" id="A0AAW0K920"/>
<feature type="compositionally biased region" description="Basic and acidic residues" evidence="1">
    <location>
        <begin position="1"/>
        <end position="14"/>
    </location>
</feature>
<dbReference type="EMBL" id="PKMF04000378">
    <property type="protein sequence ID" value="KAK7835031.1"/>
    <property type="molecule type" value="Genomic_DNA"/>
</dbReference>
<dbReference type="Proteomes" id="UP000237347">
    <property type="component" value="Unassembled WGS sequence"/>
</dbReference>
<evidence type="ECO:0000313" key="2">
    <source>
        <dbReference type="EMBL" id="KAK7835031.1"/>
    </source>
</evidence>
<gene>
    <name evidence="2" type="ORF">CFP56_023922</name>
</gene>
<comment type="caution">
    <text evidence="2">The sequence shown here is derived from an EMBL/GenBank/DDBJ whole genome shotgun (WGS) entry which is preliminary data.</text>
</comment>
<reference evidence="2 3" key="1">
    <citation type="journal article" date="2018" name="Sci. Data">
        <title>The draft genome sequence of cork oak.</title>
        <authorList>
            <person name="Ramos A.M."/>
            <person name="Usie A."/>
            <person name="Barbosa P."/>
            <person name="Barros P.M."/>
            <person name="Capote T."/>
            <person name="Chaves I."/>
            <person name="Simoes F."/>
            <person name="Abreu I."/>
            <person name="Carrasquinho I."/>
            <person name="Faro C."/>
            <person name="Guimaraes J.B."/>
            <person name="Mendonca D."/>
            <person name="Nobrega F."/>
            <person name="Rodrigues L."/>
            <person name="Saibo N.J.M."/>
            <person name="Varela M.C."/>
            <person name="Egas C."/>
            <person name="Matos J."/>
            <person name="Miguel C.M."/>
            <person name="Oliveira M.M."/>
            <person name="Ricardo C.P."/>
            <person name="Goncalves S."/>
        </authorList>
    </citation>
    <scope>NUCLEOTIDE SEQUENCE [LARGE SCALE GENOMIC DNA]</scope>
    <source>
        <strain evidence="3">cv. HL8</strain>
    </source>
</reference>
<protein>
    <submittedName>
        <fullName evidence="2">Uncharacterized protein</fullName>
    </submittedName>
</protein>
<proteinExistence type="predicted"/>
<accession>A0AAW0K920</accession>
<feature type="region of interest" description="Disordered" evidence="1">
    <location>
        <begin position="150"/>
        <end position="192"/>
    </location>
</feature>
<feature type="compositionally biased region" description="Polar residues" evidence="1">
    <location>
        <begin position="181"/>
        <end position="192"/>
    </location>
</feature>
<feature type="compositionally biased region" description="Polar residues" evidence="1">
    <location>
        <begin position="15"/>
        <end position="25"/>
    </location>
</feature>
<feature type="region of interest" description="Disordered" evidence="1">
    <location>
        <begin position="1"/>
        <end position="49"/>
    </location>
</feature>
<keyword evidence="3" id="KW-1185">Reference proteome</keyword>
<name>A0AAW0K920_QUESU</name>